<dbReference type="AlphaFoldDB" id="A0A556TI73"/>
<proteinExistence type="predicted"/>
<dbReference type="OrthoDB" id="5967337at2759"/>
<dbReference type="GO" id="GO:0043069">
    <property type="term" value="P:negative regulation of programmed cell death"/>
    <property type="evidence" value="ECO:0007669"/>
    <property type="project" value="TreeGrafter"/>
</dbReference>
<evidence type="ECO:0000259" key="6">
    <source>
        <dbReference type="Pfam" id="PF13886"/>
    </source>
</evidence>
<feature type="transmembrane region" description="Helical" evidence="5">
    <location>
        <begin position="241"/>
        <end position="260"/>
    </location>
</feature>
<dbReference type="GO" id="GO:0005886">
    <property type="term" value="C:plasma membrane"/>
    <property type="evidence" value="ECO:0007669"/>
    <property type="project" value="TreeGrafter"/>
</dbReference>
<dbReference type="Proteomes" id="UP000319801">
    <property type="component" value="Unassembled WGS sequence"/>
</dbReference>
<feature type="domain" description="TM7S3/TM198-like" evidence="6">
    <location>
        <begin position="208"/>
        <end position="396"/>
    </location>
</feature>
<feature type="transmembrane region" description="Helical" evidence="5">
    <location>
        <begin position="211"/>
        <end position="229"/>
    </location>
</feature>
<evidence type="ECO:0000313" key="7">
    <source>
        <dbReference type="EMBL" id="TSK13539.1"/>
    </source>
</evidence>
<reference evidence="7 8" key="1">
    <citation type="journal article" date="2019" name="Genome Biol. Evol.">
        <title>Whole-Genome Sequencing of the Giant Devil Catfish, Bagarius yarrelli.</title>
        <authorList>
            <person name="Jiang W."/>
            <person name="Lv Y."/>
            <person name="Cheng L."/>
            <person name="Yang K."/>
            <person name="Chao B."/>
            <person name="Wang X."/>
            <person name="Li Y."/>
            <person name="Pan X."/>
            <person name="You X."/>
            <person name="Zhang Y."/>
            <person name="Yang J."/>
            <person name="Li J."/>
            <person name="Zhang X."/>
            <person name="Liu S."/>
            <person name="Sun C."/>
            <person name="Yang J."/>
            <person name="Shi Q."/>
        </authorList>
    </citation>
    <scope>NUCLEOTIDE SEQUENCE [LARGE SCALE GENOMIC DNA]</scope>
    <source>
        <strain evidence="7">JWS20170419001</strain>
        <tissue evidence="7">Muscle</tissue>
    </source>
</reference>
<gene>
    <name evidence="7" type="ORF">Baya_0413</name>
</gene>
<organism evidence="7 8">
    <name type="scientific">Bagarius yarrelli</name>
    <name type="common">Goonch</name>
    <name type="synonym">Bagrus yarrelli</name>
    <dbReference type="NCBI Taxonomy" id="175774"/>
    <lineage>
        <taxon>Eukaryota</taxon>
        <taxon>Metazoa</taxon>
        <taxon>Chordata</taxon>
        <taxon>Craniata</taxon>
        <taxon>Vertebrata</taxon>
        <taxon>Euteleostomi</taxon>
        <taxon>Actinopterygii</taxon>
        <taxon>Neopterygii</taxon>
        <taxon>Teleostei</taxon>
        <taxon>Ostariophysi</taxon>
        <taxon>Siluriformes</taxon>
        <taxon>Sisoridae</taxon>
        <taxon>Sisorinae</taxon>
        <taxon>Bagarius</taxon>
    </lineage>
</organism>
<evidence type="ECO:0000256" key="2">
    <source>
        <dbReference type="ARBA" id="ARBA00022692"/>
    </source>
</evidence>
<dbReference type="Pfam" id="PF25992">
    <property type="entry name" value="Ig_TM7SF3_N"/>
    <property type="match status" value="1"/>
</dbReference>
<dbReference type="PANTHER" id="PTHR15937">
    <property type="entry name" value="TRANSMEMBRANE 7 SUPERFAMILY MEMBER 3"/>
    <property type="match status" value="1"/>
</dbReference>
<dbReference type="EMBL" id="VCAZ01000001">
    <property type="protein sequence ID" value="TSK13539.1"/>
    <property type="molecule type" value="Genomic_DNA"/>
</dbReference>
<keyword evidence="2 5" id="KW-0812">Transmembrane</keyword>
<feature type="transmembrane region" description="Helical" evidence="5">
    <location>
        <begin position="331"/>
        <end position="353"/>
    </location>
</feature>
<keyword evidence="8" id="KW-1185">Reference proteome</keyword>
<evidence type="ECO:0000256" key="3">
    <source>
        <dbReference type="ARBA" id="ARBA00022989"/>
    </source>
</evidence>
<dbReference type="InterPro" id="IPR025256">
    <property type="entry name" value="TM7S3/TM198-like_dom"/>
</dbReference>
<evidence type="ECO:0000313" key="8">
    <source>
        <dbReference type="Proteomes" id="UP000319801"/>
    </source>
</evidence>
<feature type="transmembrane region" description="Helical" evidence="5">
    <location>
        <begin position="299"/>
        <end position="319"/>
    </location>
</feature>
<sequence>MFQNVPAYGSSVTTVDSGLLFPLLPAQTTLSCFLLTPNSDSVAGIGVLLPYTHTEPVPGACNLEFPLENDPNIYVYYNLYETIIRFAPANIGYARGVSPPACDVDTDSNTRWRLQYDVYQYFLPENDLSEQSLISGMETVARVQGMVENGRKLMTLSSQDKTLVSFNSIPGQGVIYSIIVRDPVYNSSASYVPVHTYACNFTSTLDSCSTLELFCLGFGFGAFFFFVLITRTTMLIYDIRLALTALIGVVGGMVLMMTWWRFGSVMACIIVAGLTFSFLISSIIFFTPLGDLSVFHDDVVFWVTFSSMVLILPLFFIRWPRVGNILTCGVVGAYMVVLAVNAYTYTSLSYITLDILKRLLNDDFSRAFVSVPLQMIDFILIGVWASLAVSGIVLQLYRERTRPFFPPSPYVLWCQERERRKTNVLDPSHHMPSLPTRLLARLRQLTHYQEPAGERTPLLL</sequence>
<protein>
    <submittedName>
        <fullName evidence="7">Transmembrane 7 superfamily member 3</fullName>
    </submittedName>
</protein>
<dbReference type="InterPro" id="IPR042502">
    <property type="entry name" value="TM7SF3"/>
</dbReference>
<comment type="caution">
    <text evidence="7">The sequence shown here is derived from an EMBL/GenBank/DDBJ whole genome shotgun (WGS) entry which is preliminary data.</text>
</comment>
<accession>A0A556TI73</accession>
<name>A0A556TI73_BAGYA</name>
<evidence type="ECO:0000256" key="1">
    <source>
        <dbReference type="ARBA" id="ARBA00004141"/>
    </source>
</evidence>
<comment type="subcellular location">
    <subcellularLocation>
        <location evidence="1">Membrane</location>
        <topology evidence="1">Multi-pass membrane protein</topology>
    </subcellularLocation>
</comment>
<evidence type="ECO:0000256" key="4">
    <source>
        <dbReference type="ARBA" id="ARBA00023136"/>
    </source>
</evidence>
<evidence type="ECO:0000256" key="5">
    <source>
        <dbReference type="SAM" id="Phobius"/>
    </source>
</evidence>
<feature type="transmembrane region" description="Helical" evidence="5">
    <location>
        <begin position="267"/>
        <end position="287"/>
    </location>
</feature>
<dbReference type="Pfam" id="PF13886">
    <property type="entry name" value="TM7S3_TM198"/>
    <property type="match status" value="1"/>
</dbReference>
<keyword evidence="3 5" id="KW-1133">Transmembrane helix</keyword>
<keyword evidence="4 5" id="KW-0472">Membrane</keyword>
<feature type="transmembrane region" description="Helical" evidence="5">
    <location>
        <begin position="373"/>
        <end position="397"/>
    </location>
</feature>
<dbReference type="PANTHER" id="PTHR15937:SF3">
    <property type="entry name" value="TRANSMEMBRANE 7 SUPERFAMILY MEMBER 3"/>
    <property type="match status" value="1"/>
</dbReference>